<protein>
    <submittedName>
        <fullName evidence="2">Uncharacterized protein</fullName>
    </submittedName>
</protein>
<reference evidence="2 3" key="1">
    <citation type="submission" date="2022-11" db="EMBL/GenBank/DDBJ databases">
        <title>Draft genome sequence of Saccharopolyspora sp. WRP15-2 isolated from rhizosphere soils of wild rice in Thailand.</title>
        <authorList>
            <person name="Duangmal K."/>
            <person name="Kammanee S."/>
            <person name="Muangham S."/>
        </authorList>
    </citation>
    <scope>NUCLEOTIDE SEQUENCE [LARGE SCALE GENOMIC DNA]</scope>
    <source>
        <strain evidence="2 3">WRP15-2</strain>
    </source>
</reference>
<comment type="caution">
    <text evidence="2">The sequence shown here is derived from an EMBL/GenBank/DDBJ whole genome shotgun (WGS) entry which is preliminary data.</text>
</comment>
<organism evidence="2 3">
    <name type="scientific">Saccharopolyspora oryzae</name>
    <dbReference type="NCBI Taxonomy" id="2997343"/>
    <lineage>
        <taxon>Bacteria</taxon>
        <taxon>Bacillati</taxon>
        <taxon>Actinomycetota</taxon>
        <taxon>Actinomycetes</taxon>
        <taxon>Pseudonocardiales</taxon>
        <taxon>Pseudonocardiaceae</taxon>
        <taxon>Saccharopolyspora</taxon>
    </lineage>
</organism>
<name>A0ABT4UZZ3_9PSEU</name>
<keyword evidence="3" id="KW-1185">Reference proteome</keyword>
<evidence type="ECO:0000313" key="2">
    <source>
        <dbReference type="EMBL" id="MDA3627295.1"/>
    </source>
</evidence>
<dbReference type="RefSeq" id="WP_270949966.1">
    <property type="nucleotide sequence ID" value="NZ_JAQGLA010000026.1"/>
</dbReference>
<evidence type="ECO:0000256" key="1">
    <source>
        <dbReference type="SAM" id="MobiDB-lite"/>
    </source>
</evidence>
<proteinExistence type="predicted"/>
<sequence length="79" mass="8540">MEEIPRQQVGDDLPSVLAEYGHLAAQLPGASRQGAEALRARLAELDELIDAHIARLYGTQEAPSTPEADIRGTDTISWS</sequence>
<evidence type="ECO:0000313" key="3">
    <source>
        <dbReference type="Proteomes" id="UP001210380"/>
    </source>
</evidence>
<feature type="region of interest" description="Disordered" evidence="1">
    <location>
        <begin position="60"/>
        <end position="79"/>
    </location>
</feature>
<accession>A0ABT4UZZ3</accession>
<dbReference type="Proteomes" id="UP001210380">
    <property type="component" value="Unassembled WGS sequence"/>
</dbReference>
<gene>
    <name evidence="2" type="ORF">OU415_17750</name>
</gene>
<dbReference type="EMBL" id="JAQGLA010000026">
    <property type="protein sequence ID" value="MDA3627295.1"/>
    <property type="molecule type" value="Genomic_DNA"/>
</dbReference>